<evidence type="ECO:0000259" key="1">
    <source>
        <dbReference type="PROSITE" id="PS50206"/>
    </source>
</evidence>
<dbReference type="InterPro" id="IPR001763">
    <property type="entry name" value="Rhodanese-like_dom"/>
</dbReference>
<gene>
    <name evidence="2" type="ORF">MNB_SV-4-548</name>
</gene>
<dbReference type="Gene3D" id="3.40.250.10">
    <property type="entry name" value="Rhodanese-like domain"/>
    <property type="match status" value="1"/>
</dbReference>
<dbReference type="SMART" id="SM00450">
    <property type="entry name" value="RHOD"/>
    <property type="match status" value="1"/>
</dbReference>
<feature type="domain" description="Rhodanese" evidence="1">
    <location>
        <begin position="48"/>
        <end position="137"/>
    </location>
</feature>
<dbReference type="PROSITE" id="PS50206">
    <property type="entry name" value="RHODANESE_3"/>
    <property type="match status" value="1"/>
</dbReference>
<name>A0A1W1EAM0_9ZZZZ</name>
<dbReference type="AlphaFoldDB" id="A0A1W1EAM0"/>
<sequence length="137" mass="15052">MTRKKLMTLLYLFAMAGLFTWFAYAKGWILANFPSVTPDKAITLLAQNDDNILLLDVRSPEEFKSGHLAGATLIPLGKLEKSLDKLSPIKGKTLLVYCRSGMRSVAAARILQKHGFHPVNIKEGIIGLTAAKAEIVK</sequence>
<dbReference type="PANTHER" id="PTHR43031">
    <property type="entry name" value="FAD-DEPENDENT OXIDOREDUCTASE"/>
    <property type="match status" value="1"/>
</dbReference>
<dbReference type="InterPro" id="IPR036873">
    <property type="entry name" value="Rhodanese-like_dom_sf"/>
</dbReference>
<evidence type="ECO:0000313" key="2">
    <source>
        <dbReference type="EMBL" id="SFV90994.1"/>
    </source>
</evidence>
<dbReference type="GO" id="GO:0016740">
    <property type="term" value="F:transferase activity"/>
    <property type="evidence" value="ECO:0007669"/>
    <property type="project" value="UniProtKB-KW"/>
</dbReference>
<dbReference type="SUPFAM" id="SSF52821">
    <property type="entry name" value="Rhodanese/Cell cycle control phosphatase"/>
    <property type="match status" value="1"/>
</dbReference>
<proteinExistence type="predicted"/>
<reference evidence="2" key="1">
    <citation type="submission" date="2016-10" db="EMBL/GenBank/DDBJ databases">
        <authorList>
            <person name="de Groot N.N."/>
        </authorList>
    </citation>
    <scope>NUCLEOTIDE SEQUENCE</scope>
</reference>
<dbReference type="PANTHER" id="PTHR43031:SF16">
    <property type="entry name" value="OXIDOREDUCTASE"/>
    <property type="match status" value="1"/>
</dbReference>
<dbReference type="InterPro" id="IPR050229">
    <property type="entry name" value="GlpE_sulfurtransferase"/>
</dbReference>
<accession>A0A1W1EAM0</accession>
<protein>
    <submittedName>
        <fullName evidence="2">FIG136845: Rhodanese-related sulfurtransferase</fullName>
    </submittedName>
</protein>
<dbReference type="EMBL" id="FPIB01000026">
    <property type="protein sequence ID" value="SFV90994.1"/>
    <property type="molecule type" value="Genomic_DNA"/>
</dbReference>
<dbReference type="Pfam" id="PF00581">
    <property type="entry name" value="Rhodanese"/>
    <property type="match status" value="1"/>
</dbReference>
<dbReference type="CDD" id="cd00158">
    <property type="entry name" value="RHOD"/>
    <property type="match status" value="1"/>
</dbReference>
<organism evidence="2">
    <name type="scientific">hydrothermal vent metagenome</name>
    <dbReference type="NCBI Taxonomy" id="652676"/>
    <lineage>
        <taxon>unclassified sequences</taxon>
        <taxon>metagenomes</taxon>
        <taxon>ecological metagenomes</taxon>
    </lineage>
</organism>
<keyword evidence="2" id="KW-0808">Transferase</keyword>